<organism evidence="1 2">
    <name type="scientific">Orientia tsutsugamushi str. UT144</name>
    <dbReference type="NCBI Taxonomy" id="1441384"/>
    <lineage>
        <taxon>Bacteria</taxon>
        <taxon>Pseudomonadati</taxon>
        <taxon>Pseudomonadota</taxon>
        <taxon>Alphaproteobacteria</taxon>
        <taxon>Rickettsiales</taxon>
        <taxon>Rickettsiaceae</taxon>
        <taxon>Rickettsieae</taxon>
        <taxon>Orientia</taxon>
    </lineage>
</organism>
<evidence type="ECO:0000313" key="2">
    <source>
        <dbReference type="Proteomes" id="UP000033580"/>
    </source>
</evidence>
<sequence length="52" mass="6123">MNIRVLRFMIRLIALVKFSDIYVLEYGLEVGILQSKSLSKKKLVRFIQLKIP</sequence>
<gene>
    <name evidence="1" type="ORF">OTUT144_0267</name>
</gene>
<dbReference type="EMBL" id="LAOR01000010">
    <property type="protein sequence ID" value="KJW07662.1"/>
    <property type="molecule type" value="Genomic_DNA"/>
</dbReference>
<proteinExistence type="predicted"/>
<reference evidence="1 2" key="1">
    <citation type="submission" date="2015-01" db="EMBL/GenBank/DDBJ databases">
        <title>Genome Sequencing of Rickettsiales.</title>
        <authorList>
            <person name="Daugherty S.C."/>
            <person name="Su Q."/>
            <person name="Abolude K."/>
            <person name="Beier-Sexton M."/>
            <person name="Carlyon J.A."/>
            <person name="Carter R."/>
            <person name="Day N.P."/>
            <person name="Dumler S.J."/>
            <person name="Dyachenko V."/>
            <person name="Godinez A."/>
            <person name="Kurtti T.J."/>
            <person name="Lichay M."/>
            <person name="Mullins K.E."/>
            <person name="Ott S."/>
            <person name="Pappas-Brown V."/>
            <person name="Paris D.H."/>
            <person name="Patel P."/>
            <person name="Richards A.L."/>
            <person name="Sadzewicz L."/>
            <person name="Sears K."/>
            <person name="Seidman D."/>
            <person name="Sengamalay N."/>
            <person name="Stenos J."/>
            <person name="Tallon L.J."/>
            <person name="Vincent G."/>
            <person name="Fraser C.M."/>
            <person name="Munderloh U."/>
            <person name="Dunning-Hotopp J.C."/>
        </authorList>
    </citation>
    <scope>NUCLEOTIDE SEQUENCE [LARGE SCALE GENOMIC DNA]</scope>
    <source>
        <strain evidence="1 2">UT144</strain>
    </source>
</reference>
<dbReference type="AlphaFoldDB" id="A0A0F3RN97"/>
<protein>
    <submittedName>
        <fullName evidence="1">Uncharacterized protein</fullName>
    </submittedName>
</protein>
<dbReference type="PATRIC" id="fig|1441384.3.peg.2513"/>
<name>A0A0F3RN97_ORITS</name>
<dbReference type="Proteomes" id="UP000033580">
    <property type="component" value="Unassembled WGS sequence"/>
</dbReference>
<comment type="caution">
    <text evidence="1">The sequence shown here is derived from an EMBL/GenBank/DDBJ whole genome shotgun (WGS) entry which is preliminary data.</text>
</comment>
<evidence type="ECO:0000313" key="1">
    <source>
        <dbReference type="EMBL" id="KJW07662.1"/>
    </source>
</evidence>
<accession>A0A0F3RN97</accession>